<gene>
    <name evidence="2" type="ORF">SAMN04487977_10675</name>
</gene>
<feature type="chain" id="PRO_5010296693" evidence="1">
    <location>
        <begin position="22"/>
        <end position="128"/>
    </location>
</feature>
<feature type="signal peptide" evidence="1">
    <location>
        <begin position="1"/>
        <end position="21"/>
    </location>
</feature>
<accession>A0A1H9H774</accession>
<protein>
    <submittedName>
        <fullName evidence="2">Uncharacterized protein</fullName>
    </submittedName>
</protein>
<name>A0A1H9H774_9SPIR</name>
<reference evidence="2 3" key="1">
    <citation type="submission" date="2016-10" db="EMBL/GenBank/DDBJ databases">
        <authorList>
            <person name="de Groot N.N."/>
        </authorList>
    </citation>
    <scope>NUCLEOTIDE SEQUENCE [LARGE SCALE GENOMIC DNA]</scope>
    <source>
        <strain evidence="2 3">B25</strain>
    </source>
</reference>
<dbReference type="AlphaFoldDB" id="A0A1H9H774"/>
<sequence length="128" mass="15183">MNIKKILFLLMLVGLGSSAFSNNWKLEEKDYQSNKYYKIIQAPEKYENLIGTFVYSYKSNNSYKNLFTIPCKERILYYLQNENFEVIKHDGITNIFLPIEFLNEDIDVSKRGFDSHALFICSKTHRYL</sequence>
<organism evidence="2 3">
    <name type="scientific">Treponema bryantii</name>
    <dbReference type="NCBI Taxonomy" id="163"/>
    <lineage>
        <taxon>Bacteria</taxon>
        <taxon>Pseudomonadati</taxon>
        <taxon>Spirochaetota</taxon>
        <taxon>Spirochaetia</taxon>
        <taxon>Spirochaetales</taxon>
        <taxon>Treponemataceae</taxon>
        <taxon>Treponema</taxon>
    </lineage>
</organism>
<dbReference type="RefSeq" id="WP_074644112.1">
    <property type="nucleotide sequence ID" value="NZ_FOFU01000006.1"/>
</dbReference>
<keyword evidence="3" id="KW-1185">Reference proteome</keyword>
<dbReference type="EMBL" id="FOFU01000006">
    <property type="protein sequence ID" value="SEQ58160.1"/>
    <property type="molecule type" value="Genomic_DNA"/>
</dbReference>
<proteinExistence type="predicted"/>
<evidence type="ECO:0000313" key="2">
    <source>
        <dbReference type="EMBL" id="SEQ58160.1"/>
    </source>
</evidence>
<keyword evidence="1" id="KW-0732">Signal</keyword>
<evidence type="ECO:0000313" key="3">
    <source>
        <dbReference type="Proteomes" id="UP000182360"/>
    </source>
</evidence>
<dbReference type="Proteomes" id="UP000182360">
    <property type="component" value="Unassembled WGS sequence"/>
</dbReference>
<evidence type="ECO:0000256" key="1">
    <source>
        <dbReference type="SAM" id="SignalP"/>
    </source>
</evidence>